<feature type="compositionally biased region" description="Low complexity" evidence="1">
    <location>
        <begin position="192"/>
        <end position="204"/>
    </location>
</feature>
<accession>A0A1M7NS56</accession>
<organism evidence="2 3">
    <name type="scientific">Actinacidiphila paucisporea</name>
    <dbReference type="NCBI Taxonomy" id="310782"/>
    <lineage>
        <taxon>Bacteria</taxon>
        <taxon>Bacillati</taxon>
        <taxon>Actinomycetota</taxon>
        <taxon>Actinomycetes</taxon>
        <taxon>Kitasatosporales</taxon>
        <taxon>Streptomycetaceae</taxon>
        <taxon>Actinacidiphila</taxon>
    </lineage>
</organism>
<evidence type="ECO:0000256" key="1">
    <source>
        <dbReference type="SAM" id="MobiDB-lite"/>
    </source>
</evidence>
<sequence>MMRHLIRHTTLTNRPAHPRHHYSNFRARGPALTPPDTTKRVNFRISGPAENNPHRTNRPTSNVFGATNRVAGSFHPNVGFTSGLSCTTFKMMSAASSPVNSPTSNFSHVSAVTSKIRWNVVLSGHHNPGFSVFSNAWKCALSPSTTYRRRAPVNRITPGVMKHPHTRNTAFHNRKCENEINALFTRSSLKSSRPASSFSTYSNRSSEKSSSRNASNTRDAKASTTSIVFDNPRENNGSMNPAACDIKHHR</sequence>
<keyword evidence="3" id="KW-1185">Reference proteome</keyword>
<dbReference type="AlphaFoldDB" id="A0A1M7NS56"/>
<name>A0A1M7NS56_9ACTN</name>
<feature type="region of interest" description="Disordered" evidence="1">
    <location>
        <begin position="192"/>
        <end position="250"/>
    </location>
</feature>
<gene>
    <name evidence="2" type="ORF">SAMN05216499_119141</name>
</gene>
<dbReference type="Proteomes" id="UP000184111">
    <property type="component" value="Unassembled WGS sequence"/>
</dbReference>
<reference evidence="2 3" key="1">
    <citation type="submission" date="2016-11" db="EMBL/GenBank/DDBJ databases">
        <authorList>
            <person name="Jaros S."/>
            <person name="Januszkiewicz K."/>
            <person name="Wedrychowicz H."/>
        </authorList>
    </citation>
    <scope>NUCLEOTIDE SEQUENCE [LARGE SCALE GENOMIC DNA]</scope>
    <source>
        <strain evidence="2 3">CGMCC 4.2025</strain>
    </source>
</reference>
<evidence type="ECO:0000313" key="2">
    <source>
        <dbReference type="EMBL" id="SHN06735.1"/>
    </source>
</evidence>
<feature type="region of interest" description="Disordered" evidence="1">
    <location>
        <begin position="14"/>
        <end position="37"/>
    </location>
</feature>
<dbReference type="EMBL" id="FRBI01000019">
    <property type="protein sequence ID" value="SHN06735.1"/>
    <property type="molecule type" value="Genomic_DNA"/>
</dbReference>
<protein>
    <submittedName>
        <fullName evidence="2">Uncharacterized protein</fullName>
    </submittedName>
</protein>
<feature type="compositionally biased region" description="Polar residues" evidence="1">
    <location>
        <begin position="222"/>
        <end position="239"/>
    </location>
</feature>
<evidence type="ECO:0000313" key="3">
    <source>
        <dbReference type="Proteomes" id="UP000184111"/>
    </source>
</evidence>
<proteinExistence type="predicted"/>